<keyword evidence="2" id="KW-1185">Reference proteome</keyword>
<evidence type="ECO:0000313" key="1">
    <source>
        <dbReference type="EMBL" id="KAJ3559693.1"/>
    </source>
</evidence>
<reference evidence="1" key="1">
    <citation type="submission" date="2022-07" db="EMBL/GenBank/DDBJ databases">
        <title>Genome Sequence of Phlebia brevispora.</title>
        <authorList>
            <person name="Buettner E."/>
        </authorList>
    </citation>
    <scope>NUCLEOTIDE SEQUENCE</scope>
    <source>
        <strain evidence="1">MPL23</strain>
    </source>
</reference>
<sequence length="584" mass="66062">MATSSGNQHNGALTVDQLRTELLQKYEEDPRLEPFIKILNAVEAPEIDYASSEVDIIIQDLKKLNSELIPEKPQKKLIIHPLLWVCSCRIVRWAARQRDKPRVRVAGFRHSWSDIFGQDGDVVIMFLPYDTLVKIPYHSPDPSWRSELTGRNTIHLVNSVAGQAPPAGHAFCKVMAGVTNDQFREWSFENKTVCIPFNVIMVEITLGGSNAPVCHGAGFSSSTLSDLVKEITYVDAMVDMMGVTEMSPIKLPLPLTIPPPTGYKVPWQVKAMMVLNCIGEKELEKARQDFIDRCEKDYYLEWFWFPYQTDCWVNTWSKRPPNSHDVNLKAYPQEDGLNGVKSQQVQATLAEEITSCPLFEDLKGHMQAYVLSLGSMLALPDIKDSKDAIKTYVSEALHFRRGIQNFRCLDTEWEIPITTVNGARNYEQIQRAWWDAISLIYSRDDAPVRVALEMRLTGGSDVLLAPQRGNSTAGTASIEILTTLITPPASWASVMQQAADIWATPELKDEHGKTLYPRLHWAKQWTGLKVRGKAIKTYLKEDAYKEAFAEFRTTFEQIVTKRGSSVEQTLAMFGNPMMIDLIFN</sequence>
<dbReference type="EMBL" id="JANHOG010000013">
    <property type="protein sequence ID" value="KAJ3559693.1"/>
    <property type="molecule type" value="Genomic_DNA"/>
</dbReference>
<accession>A0ACC1TF34</accession>
<gene>
    <name evidence="1" type="ORF">NM688_g180</name>
</gene>
<evidence type="ECO:0000313" key="2">
    <source>
        <dbReference type="Proteomes" id="UP001148662"/>
    </source>
</evidence>
<dbReference type="Proteomes" id="UP001148662">
    <property type="component" value="Unassembled WGS sequence"/>
</dbReference>
<protein>
    <submittedName>
        <fullName evidence="1">Uncharacterized protein</fullName>
    </submittedName>
</protein>
<comment type="caution">
    <text evidence="1">The sequence shown here is derived from an EMBL/GenBank/DDBJ whole genome shotgun (WGS) entry which is preliminary data.</text>
</comment>
<organism evidence="1 2">
    <name type="scientific">Phlebia brevispora</name>
    <dbReference type="NCBI Taxonomy" id="194682"/>
    <lineage>
        <taxon>Eukaryota</taxon>
        <taxon>Fungi</taxon>
        <taxon>Dikarya</taxon>
        <taxon>Basidiomycota</taxon>
        <taxon>Agaricomycotina</taxon>
        <taxon>Agaricomycetes</taxon>
        <taxon>Polyporales</taxon>
        <taxon>Meruliaceae</taxon>
        <taxon>Phlebia</taxon>
    </lineage>
</organism>
<proteinExistence type="predicted"/>
<name>A0ACC1TF34_9APHY</name>